<evidence type="ECO:0008006" key="3">
    <source>
        <dbReference type="Google" id="ProtNLM"/>
    </source>
</evidence>
<protein>
    <recommendedName>
        <fullName evidence="3">LuxR family transcriptional regulator</fullName>
    </recommendedName>
</protein>
<sequence length="215" mass="22930">WAVLLADATRALASAGRWREAFAHVERHNGIGHRLLDGRQVAVLAHLHVEGPTTALSLLNESTQTEPWEEAVKACLTALCLTHTDQSPDSAVTALVDSYLLLPTDPALALFHVRLGVSAVDLAETTGQHAEAGRAATRLLHHAMTGENAYAAREILNNGPCRSRLTTTQHSTLSKAVRSAGLDHNTIPQALTNGLLTAVETAQAVAARDQQELPV</sequence>
<dbReference type="EMBL" id="JBHTIR010003056">
    <property type="protein sequence ID" value="MFD0854604.1"/>
    <property type="molecule type" value="Genomic_DNA"/>
</dbReference>
<evidence type="ECO:0000313" key="1">
    <source>
        <dbReference type="EMBL" id="MFD0854604.1"/>
    </source>
</evidence>
<name>A0ABW3CKT3_9ACTN</name>
<comment type="caution">
    <text evidence="1">The sequence shown here is derived from an EMBL/GenBank/DDBJ whole genome shotgun (WGS) entry which is preliminary data.</text>
</comment>
<feature type="non-terminal residue" evidence="1">
    <location>
        <position position="1"/>
    </location>
</feature>
<dbReference type="Proteomes" id="UP001597083">
    <property type="component" value="Unassembled WGS sequence"/>
</dbReference>
<accession>A0ABW3CKT3</accession>
<organism evidence="1 2">
    <name type="scientific">Actinomadura adrarensis</name>
    <dbReference type="NCBI Taxonomy" id="1819600"/>
    <lineage>
        <taxon>Bacteria</taxon>
        <taxon>Bacillati</taxon>
        <taxon>Actinomycetota</taxon>
        <taxon>Actinomycetes</taxon>
        <taxon>Streptosporangiales</taxon>
        <taxon>Thermomonosporaceae</taxon>
        <taxon>Actinomadura</taxon>
    </lineage>
</organism>
<reference evidence="2" key="1">
    <citation type="journal article" date="2019" name="Int. J. Syst. Evol. Microbiol.">
        <title>The Global Catalogue of Microorganisms (GCM) 10K type strain sequencing project: providing services to taxonomists for standard genome sequencing and annotation.</title>
        <authorList>
            <consortium name="The Broad Institute Genomics Platform"/>
            <consortium name="The Broad Institute Genome Sequencing Center for Infectious Disease"/>
            <person name="Wu L."/>
            <person name="Ma J."/>
        </authorList>
    </citation>
    <scope>NUCLEOTIDE SEQUENCE [LARGE SCALE GENOMIC DNA]</scope>
    <source>
        <strain evidence="2">JCM 31696</strain>
    </source>
</reference>
<gene>
    <name evidence="1" type="ORF">ACFQ07_20370</name>
</gene>
<proteinExistence type="predicted"/>
<keyword evidence="2" id="KW-1185">Reference proteome</keyword>
<evidence type="ECO:0000313" key="2">
    <source>
        <dbReference type="Proteomes" id="UP001597083"/>
    </source>
</evidence>